<dbReference type="OrthoDB" id="1694274at2759"/>
<accession>A0A8C5D9M1</accession>
<keyword evidence="5" id="KW-1185">Reference proteome</keyword>
<gene>
    <name evidence="4" type="primary">nanp</name>
</gene>
<dbReference type="InterPro" id="IPR006439">
    <property type="entry name" value="HAD-SF_hydro_IA"/>
</dbReference>
<reference evidence="4" key="1">
    <citation type="submission" date="2020-06" db="EMBL/GenBank/DDBJ databases">
        <authorList>
            <consortium name="Wellcome Sanger Institute Data Sharing"/>
        </authorList>
    </citation>
    <scope>NUCLEOTIDE SEQUENCE [LARGE SCALE GENOMIC DNA]</scope>
</reference>
<dbReference type="InterPro" id="IPR051400">
    <property type="entry name" value="HAD-like_hydrolase"/>
</dbReference>
<dbReference type="GeneID" id="114477106"/>
<dbReference type="SFLD" id="SFLDG01129">
    <property type="entry name" value="C1.5:_HAD__Beta-PGM__Phosphata"/>
    <property type="match status" value="1"/>
</dbReference>
<dbReference type="SUPFAM" id="SSF56784">
    <property type="entry name" value="HAD-like"/>
    <property type="match status" value="1"/>
</dbReference>
<dbReference type="NCBIfam" id="TIGR02253">
    <property type="entry name" value="CTE7"/>
    <property type="match status" value="1"/>
</dbReference>
<dbReference type="NCBIfam" id="TIGR01549">
    <property type="entry name" value="HAD-SF-IA-v1"/>
    <property type="match status" value="1"/>
</dbReference>
<dbReference type="Proteomes" id="UP000694680">
    <property type="component" value="Chromosome 15"/>
</dbReference>
<dbReference type="AlphaFoldDB" id="A0A8C5D9M1"/>
<dbReference type="PANTHER" id="PTHR46470">
    <property type="entry name" value="N-ACYLNEURAMINATE-9-PHOSPHATASE"/>
    <property type="match status" value="1"/>
</dbReference>
<dbReference type="GO" id="GO:0046380">
    <property type="term" value="P:N-acetylneuraminate biosynthetic process"/>
    <property type="evidence" value="ECO:0007669"/>
    <property type="project" value="TreeGrafter"/>
</dbReference>
<dbReference type="CDD" id="cd04305">
    <property type="entry name" value="HAD_Neu5Ac-Pase_like"/>
    <property type="match status" value="1"/>
</dbReference>
<name>A0A8C5D9M1_GOUWI</name>
<evidence type="ECO:0000313" key="4">
    <source>
        <dbReference type="Ensembl" id="ENSGWIP00000003597.1"/>
    </source>
</evidence>
<dbReference type="InterPro" id="IPR023214">
    <property type="entry name" value="HAD_sf"/>
</dbReference>
<dbReference type="Ensembl" id="ENSGWIT00000003881.1">
    <property type="protein sequence ID" value="ENSGWIP00000003597.1"/>
    <property type="gene ID" value="ENSGWIG00000001948.1"/>
</dbReference>
<sequence length="242" mass="27044">MDDRPVKALLFDLDNTLIETSKAGAEALQKTSQFLKTTLDLDDTTTTSICDKFKHKLFHEKLHRSAGECIDDIRVRHWKESLEETLGSCPTASLPAECYFLWKDTRLGLLCLTPAVCDLLKQLRCTYKLMLLTNGEAQTQREKVNVTHCEEYFDAIVVGGEHKEQKPYISIFKLCFDLLEVDAQECVMVGDNLDTDIQGGLNAGVRATVWVNPVGPVSSGSVKPDYTLPTVLELPDVLAQLH</sequence>
<dbReference type="InterPro" id="IPR036412">
    <property type="entry name" value="HAD-like_sf"/>
</dbReference>
<comment type="cofactor">
    <cofactor evidence="1">
        <name>Mg(2+)</name>
        <dbReference type="ChEBI" id="CHEBI:18420"/>
    </cofactor>
</comment>
<reference evidence="4" key="2">
    <citation type="submission" date="2025-08" db="UniProtKB">
        <authorList>
            <consortium name="Ensembl"/>
        </authorList>
    </citation>
    <scope>IDENTIFICATION</scope>
</reference>
<keyword evidence="2" id="KW-0378">Hydrolase</keyword>
<evidence type="ECO:0000256" key="2">
    <source>
        <dbReference type="ARBA" id="ARBA00022801"/>
    </source>
</evidence>
<dbReference type="Gene3D" id="3.40.50.1000">
    <property type="entry name" value="HAD superfamily/HAD-like"/>
    <property type="match status" value="1"/>
</dbReference>
<dbReference type="InterPro" id="IPR011950">
    <property type="entry name" value="HAD-SF_hydro_IA_CTE7"/>
</dbReference>
<organism evidence="4 5">
    <name type="scientific">Gouania willdenowi</name>
    <name type="common">Blunt-snouted clingfish</name>
    <name type="synonym">Lepadogaster willdenowi</name>
    <dbReference type="NCBI Taxonomy" id="441366"/>
    <lineage>
        <taxon>Eukaryota</taxon>
        <taxon>Metazoa</taxon>
        <taxon>Chordata</taxon>
        <taxon>Craniata</taxon>
        <taxon>Vertebrata</taxon>
        <taxon>Euteleostomi</taxon>
        <taxon>Actinopterygii</taxon>
        <taxon>Neopterygii</taxon>
        <taxon>Teleostei</taxon>
        <taxon>Neoteleostei</taxon>
        <taxon>Acanthomorphata</taxon>
        <taxon>Ovalentaria</taxon>
        <taxon>Blenniimorphae</taxon>
        <taxon>Blenniiformes</taxon>
        <taxon>Gobiesocoidei</taxon>
        <taxon>Gobiesocidae</taxon>
        <taxon>Gobiesocinae</taxon>
        <taxon>Gouania</taxon>
    </lineage>
</organism>
<dbReference type="GO" id="GO:0050124">
    <property type="term" value="F:N-acylneuraminate-9-phosphatase activity"/>
    <property type="evidence" value="ECO:0007669"/>
    <property type="project" value="TreeGrafter"/>
</dbReference>
<dbReference type="PANTHER" id="PTHR46470:SF3">
    <property type="entry name" value="N-ACYLNEURAMINATE-9-PHOSPHATASE"/>
    <property type="match status" value="1"/>
</dbReference>
<dbReference type="Gene3D" id="1.20.120.710">
    <property type="entry name" value="Haloacid dehalogenase hydrolase-like domain"/>
    <property type="match status" value="1"/>
</dbReference>
<protein>
    <recommendedName>
        <fullName evidence="6">N-acetylneuraminic acid phosphatase</fullName>
    </recommendedName>
</protein>
<evidence type="ECO:0000313" key="5">
    <source>
        <dbReference type="Proteomes" id="UP000694680"/>
    </source>
</evidence>
<proteinExistence type="predicted"/>
<evidence type="ECO:0000256" key="3">
    <source>
        <dbReference type="ARBA" id="ARBA00022842"/>
    </source>
</evidence>
<evidence type="ECO:0008006" key="6">
    <source>
        <dbReference type="Google" id="ProtNLM"/>
    </source>
</evidence>
<evidence type="ECO:0000256" key="1">
    <source>
        <dbReference type="ARBA" id="ARBA00001946"/>
    </source>
</evidence>
<dbReference type="CTD" id="140838"/>
<reference evidence="4" key="3">
    <citation type="submission" date="2025-09" db="UniProtKB">
        <authorList>
            <consortium name="Ensembl"/>
        </authorList>
    </citation>
    <scope>IDENTIFICATION</scope>
</reference>
<dbReference type="Pfam" id="PF00702">
    <property type="entry name" value="Hydrolase"/>
    <property type="match status" value="1"/>
</dbReference>
<dbReference type="RefSeq" id="XP_028325006.1">
    <property type="nucleotide sequence ID" value="XM_028469205.1"/>
</dbReference>
<dbReference type="SFLD" id="SFLDS00003">
    <property type="entry name" value="Haloacid_Dehalogenase"/>
    <property type="match status" value="1"/>
</dbReference>
<keyword evidence="3" id="KW-0460">Magnesium</keyword>